<reference evidence="2 3" key="1">
    <citation type="submission" date="2024-01" db="EMBL/GenBank/DDBJ databases">
        <title>Niabella digestum sp. nov., isolated from waste digestion system.</title>
        <authorList>
            <person name="Zhang L."/>
        </authorList>
    </citation>
    <scope>NUCLEOTIDE SEQUENCE [LARGE SCALE GENOMIC DNA]</scope>
    <source>
        <strain evidence="2 3">A18</strain>
    </source>
</reference>
<keyword evidence="2" id="KW-0808">Transferase</keyword>
<dbReference type="PANTHER" id="PTHR11608:SF0">
    <property type="entry name" value="BIFUNCTIONAL PROTEIN PYRR"/>
    <property type="match status" value="1"/>
</dbReference>
<dbReference type="CDD" id="cd06223">
    <property type="entry name" value="PRTases_typeI"/>
    <property type="match status" value="1"/>
</dbReference>
<keyword evidence="3" id="KW-1185">Reference proteome</keyword>
<organism evidence="2 3">
    <name type="scientific">Niabella digestorum</name>
    <dbReference type="NCBI Taxonomy" id="3117701"/>
    <lineage>
        <taxon>Bacteria</taxon>
        <taxon>Pseudomonadati</taxon>
        <taxon>Bacteroidota</taxon>
        <taxon>Chitinophagia</taxon>
        <taxon>Chitinophagales</taxon>
        <taxon>Chitinophagaceae</taxon>
        <taxon>Niabella</taxon>
    </lineage>
</organism>
<sequence>MAKEKKYILSSDIVNRKLSRLALEIIEGNMGEKELVFVGIESTGVILAKRLQQLVEAQSVLKVELLTTSMNKQKPEEIVLSKELNFDNKVIVIIDDVTNTGKTLLYAMKPFLRFHPRAIQTLVLVERSYTQFPIRANYKGYSLATTFQEHITVEVEGDNITGVYLS</sequence>
<accession>A0ABU7RH04</accession>
<dbReference type="Proteomes" id="UP001357452">
    <property type="component" value="Unassembled WGS sequence"/>
</dbReference>
<dbReference type="InterPro" id="IPR029057">
    <property type="entry name" value="PRTase-like"/>
</dbReference>
<dbReference type="EMBL" id="JAZGLY010000003">
    <property type="protein sequence ID" value="MEE6187067.1"/>
    <property type="molecule type" value="Genomic_DNA"/>
</dbReference>
<dbReference type="GO" id="GO:0016757">
    <property type="term" value="F:glycosyltransferase activity"/>
    <property type="evidence" value="ECO:0007669"/>
    <property type="project" value="UniProtKB-KW"/>
</dbReference>
<name>A0ABU7RH04_9BACT</name>
<dbReference type="SUPFAM" id="SSF53271">
    <property type="entry name" value="PRTase-like"/>
    <property type="match status" value="1"/>
</dbReference>
<dbReference type="InterPro" id="IPR050137">
    <property type="entry name" value="PyrR_bifunctional"/>
</dbReference>
<evidence type="ECO:0000313" key="3">
    <source>
        <dbReference type="Proteomes" id="UP001357452"/>
    </source>
</evidence>
<comment type="caution">
    <text evidence="2">The sequence shown here is derived from an EMBL/GenBank/DDBJ whole genome shotgun (WGS) entry which is preliminary data.</text>
</comment>
<dbReference type="PANTHER" id="PTHR11608">
    <property type="entry name" value="BIFUNCTIONAL PROTEIN PYRR"/>
    <property type="match status" value="1"/>
</dbReference>
<dbReference type="RefSeq" id="WP_330974476.1">
    <property type="nucleotide sequence ID" value="NZ_JAZGLY010000003.1"/>
</dbReference>
<feature type="domain" description="Phosphoribosyltransferase" evidence="1">
    <location>
        <begin position="14"/>
        <end position="145"/>
    </location>
</feature>
<dbReference type="Gene3D" id="3.40.50.2020">
    <property type="match status" value="1"/>
</dbReference>
<evidence type="ECO:0000313" key="2">
    <source>
        <dbReference type="EMBL" id="MEE6187067.1"/>
    </source>
</evidence>
<protein>
    <submittedName>
        <fullName evidence="2">Phosphoribosyltransferase family protein</fullName>
    </submittedName>
</protein>
<dbReference type="InterPro" id="IPR000836">
    <property type="entry name" value="PRTase_dom"/>
</dbReference>
<evidence type="ECO:0000259" key="1">
    <source>
        <dbReference type="Pfam" id="PF00156"/>
    </source>
</evidence>
<dbReference type="Pfam" id="PF00156">
    <property type="entry name" value="Pribosyltran"/>
    <property type="match status" value="1"/>
</dbReference>
<proteinExistence type="predicted"/>
<keyword evidence="2" id="KW-0328">Glycosyltransferase</keyword>
<gene>
    <name evidence="2" type="ORF">V2H41_07265</name>
</gene>